<organism evidence="1 2">
    <name type="scientific">Araneus ventricosus</name>
    <name type="common">Orbweaver spider</name>
    <name type="synonym">Epeira ventricosa</name>
    <dbReference type="NCBI Taxonomy" id="182803"/>
    <lineage>
        <taxon>Eukaryota</taxon>
        <taxon>Metazoa</taxon>
        <taxon>Ecdysozoa</taxon>
        <taxon>Arthropoda</taxon>
        <taxon>Chelicerata</taxon>
        <taxon>Arachnida</taxon>
        <taxon>Araneae</taxon>
        <taxon>Araneomorphae</taxon>
        <taxon>Entelegynae</taxon>
        <taxon>Araneoidea</taxon>
        <taxon>Araneidae</taxon>
        <taxon>Araneus</taxon>
    </lineage>
</organism>
<accession>A0A4Y2TY45</accession>
<gene>
    <name evidence="1" type="ORF">AVEN_157334_1</name>
</gene>
<dbReference type="Proteomes" id="UP000499080">
    <property type="component" value="Unassembled WGS sequence"/>
</dbReference>
<evidence type="ECO:0000313" key="1">
    <source>
        <dbReference type="EMBL" id="GBO04981.1"/>
    </source>
</evidence>
<evidence type="ECO:0000313" key="2">
    <source>
        <dbReference type="Proteomes" id="UP000499080"/>
    </source>
</evidence>
<protein>
    <submittedName>
        <fullName evidence="1">Uncharacterized protein</fullName>
    </submittedName>
</protein>
<comment type="caution">
    <text evidence="1">The sequence shown here is derived from an EMBL/GenBank/DDBJ whole genome shotgun (WGS) entry which is preliminary data.</text>
</comment>
<name>A0A4Y2TY45_ARAVE</name>
<dbReference type="AlphaFoldDB" id="A0A4Y2TY45"/>
<reference evidence="1 2" key="1">
    <citation type="journal article" date="2019" name="Sci. Rep.">
        <title>Orb-weaving spider Araneus ventricosus genome elucidates the spidroin gene catalogue.</title>
        <authorList>
            <person name="Kono N."/>
            <person name="Nakamura H."/>
            <person name="Ohtoshi R."/>
            <person name="Moran D.A.P."/>
            <person name="Shinohara A."/>
            <person name="Yoshida Y."/>
            <person name="Fujiwara M."/>
            <person name="Mori M."/>
            <person name="Tomita M."/>
            <person name="Arakawa K."/>
        </authorList>
    </citation>
    <scope>NUCLEOTIDE SEQUENCE [LARGE SCALE GENOMIC DNA]</scope>
</reference>
<sequence length="133" mass="14745">MIQGIKGIQKGFFKILFVLRDLKIRAPLKLSNKIKCFINSDRFSRDLGNTRNLRASSPVVSASSRLMQCLRRKLESSKDPPCLGLNAEPLLVVVQKIGEVVPAQVSSSSSDICSKLRVTSQNSHCFASKRDLI</sequence>
<proteinExistence type="predicted"/>
<keyword evidence="2" id="KW-1185">Reference proteome</keyword>
<dbReference type="EMBL" id="BGPR01031755">
    <property type="protein sequence ID" value="GBO04981.1"/>
    <property type="molecule type" value="Genomic_DNA"/>
</dbReference>